<dbReference type="InterPro" id="IPR023833">
    <property type="entry name" value="Signal_pept_SipW-depend-type"/>
</dbReference>
<name>A0ABV8WI40_9MICC</name>
<keyword evidence="3" id="KW-1185">Reference proteome</keyword>
<evidence type="ECO:0000256" key="1">
    <source>
        <dbReference type="SAM" id="SignalP"/>
    </source>
</evidence>
<gene>
    <name evidence="2" type="ORF">ACFO0G_03525</name>
</gene>
<dbReference type="RefSeq" id="WP_286398484.1">
    <property type="nucleotide sequence ID" value="NZ_JBHSDQ010000001.1"/>
</dbReference>
<dbReference type="EMBL" id="JBHSDQ010000001">
    <property type="protein sequence ID" value="MFC4395148.1"/>
    <property type="molecule type" value="Genomic_DNA"/>
</dbReference>
<protein>
    <submittedName>
        <fullName evidence="2">Alternate-type signal peptide domain-containing protein</fullName>
    </submittedName>
</protein>
<evidence type="ECO:0000313" key="2">
    <source>
        <dbReference type="EMBL" id="MFC4395148.1"/>
    </source>
</evidence>
<proteinExistence type="predicted"/>
<evidence type="ECO:0000313" key="3">
    <source>
        <dbReference type="Proteomes" id="UP001595778"/>
    </source>
</evidence>
<dbReference type="Proteomes" id="UP001595778">
    <property type="component" value="Unassembled WGS sequence"/>
</dbReference>
<keyword evidence="1" id="KW-0732">Signal</keyword>
<dbReference type="NCBIfam" id="TIGR04088">
    <property type="entry name" value="cognate_SipW"/>
    <property type="match status" value="1"/>
</dbReference>
<organism evidence="2 3">
    <name type="scientific">Arthrobacter sedimenti</name>
    <dbReference type="NCBI Taxonomy" id="2694931"/>
    <lineage>
        <taxon>Bacteria</taxon>
        <taxon>Bacillati</taxon>
        <taxon>Actinomycetota</taxon>
        <taxon>Actinomycetes</taxon>
        <taxon>Micrococcales</taxon>
        <taxon>Micrococcaceae</taxon>
        <taxon>Arthrobacter</taxon>
    </lineage>
</organism>
<feature type="chain" id="PRO_5047381749" evidence="1">
    <location>
        <begin position="29"/>
        <end position="188"/>
    </location>
</feature>
<feature type="signal peptide" evidence="1">
    <location>
        <begin position="1"/>
        <end position="28"/>
    </location>
</feature>
<comment type="caution">
    <text evidence="2">The sequence shown here is derived from an EMBL/GenBank/DDBJ whole genome shotgun (WGS) entry which is preliminary data.</text>
</comment>
<dbReference type="InterPro" id="IPR024006">
    <property type="entry name" value="Alt_signal_exp_actinobact"/>
</dbReference>
<accession>A0ABV8WI40</accession>
<dbReference type="NCBIfam" id="TIGR04089">
    <property type="entry name" value="exp_by_SipW_III"/>
    <property type="match status" value="1"/>
</dbReference>
<sequence length="188" mass="19316">MKNSTLIKGTAAIAVGAALLLGGGGTLAAWNQDASANAGQIVAGDLGVTAVPGVWTDASKQEIKDITKYRVVPGDKLTFTQTLSVKLRGDKMAAQIKLNDATTSTFSSANVAIAPLTITDSKGAVVSKDTIIKPVADDTQTVTVSTTFNFLSTTPGVENVNATYDLSKVSYTLQQVVTGVNDGLVVAP</sequence>
<reference evidence="3" key="1">
    <citation type="journal article" date="2019" name="Int. J. Syst. Evol. Microbiol.">
        <title>The Global Catalogue of Microorganisms (GCM) 10K type strain sequencing project: providing services to taxonomists for standard genome sequencing and annotation.</title>
        <authorList>
            <consortium name="The Broad Institute Genomics Platform"/>
            <consortium name="The Broad Institute Genome Sequencing Center for Infectious Disease"/>
            <person name="Wu L."/>
            <person name="Ma J."/>
        </authorList>
    </citation>
    <scope>NUCLEOTIDE SEQUENCE [LARGE SCALE GENOMIC DNA]</scope>
    <source>
        <strain evidence="3">PJ61</strain>
    </source>
</reference>